<protein>
    <submittedName>
        <fullName evidence="1">Uncharacterized protein</fullName>
    </submittedName>
</protein>
<dbReference type="Proteomes" id="UP001066276">
    <property type="component" value="Chromosome 9"/>
</dbReference>
<dbReference type="EMBL" id="JANPWB010000013">
    <property type="protein sequence ID" value="KAJ1105533.1"/>
    <property type="molecule type" value="Genomic_DNA"/>
</dbReference>
<sequence>MPTWHLQPSALEDAVFWEALSVMVPEFCSCNEGTATQREVEWEALKVGVQGHSMGQMVGIKQTLEKDLLHLEDRLHVLDNDRVHEEEGRAGWLLAWLVHPHMTGTLITVITLTDDSLIHDPVRINAVFCDYYLALYAHPETPQPDTLSDLMVRLQLMNLSRENAELLGAEVTAEKVKLAI</sequence>
<evidence type="ECO:0000313" key="1">
    <source>
        <dbReference type="EMBL" id="KAJ1105533.1"/>
    </source>
</evidence>
<accession>A0AAV7MPF7</accession>
<keyword evidence="2" id="KW-1185">Reference proteome</keyword>
<comment type="caution">
    <text evidence="1">The sequence shown here is derived from an EMBL/GenBank/DDBJ whole genome shotgun (WGS) entry which is preliminary data.</text>
</comment>
<reference evidence="1" key="1">
    <citation type="journal article" date="2022" name="bioRxiv">
        <title>Sequencing and chromosome-scale assembly of the giantPleurodeles waltlgenome.</title>
        <authorList>
            <person name="Brown T."/>
            <person name="Elewa A."/>
            <person name="Iarovenko S."/>
            <person name="Subramanian E."/>
            <person name="Araus A.J."/>
            <person name="Petzold A."/>
            <person name="Susuki M."/>
            <person name="Suzuki K.-i.T."/>
            <person name="Hayashi T."/>
            <person name="Toyoda A."/>
            <person name="Oliveira C."/>
            <person name="Osipova E."/>
            <person name="Leigh N.D."/>
            <person name="Simon A."/>
            <person name="Yun M.H."/>
        </authorList>
    </citation>
    <scope>NUCLEOTIDE SEQUENCE</scope>
    <source>
        <strain evidence="1">20211129_DDA</strain>
        <tissue evidence="1">Liver</tissue>
    </source>
</reference>
<evidence type="ECO:0000313" key="2">
    <source>
        <dbReference type="Proteomes" id="UP001066276"/>
    </source>
</evidence>
<dbReference type="AlphaFoldDB" id="A0AAV7MPF7"/>
<gene>
    <name evidence="1" type="ORF">NDU88_002938</name>
</gene>
<organism evidence="1 2">
    <name type="scientific">Pleurodeles waltl</name>
    <name type="common">Iberian ribbed newt</name>
    <dbReference type="NCBI Taxonomy" id="8319"/>
    <lineage>
        <taxon>Eukaryota</taxon>
        <taxon>Metazoa</taxon>
        <taxon>Chordata</taxon>
        <taxon>Craniata</taxon>
        <taxon>Vertebrata</taxon>
        <taxon>Euteleostomi</taxon>
        <taxon>Amphibia</taxon>
        <taxon>Batrachia</taxon>
        <taxon>Caudata</taxon>
        <taxon>Salamandroidea</taxon>
        <taxon>Salamandridae</taxon>
        <taxon>Pleurodelinae</taxon>
        <taxon>Pleurodeles</taxon>
    </lineage>
</organism>
<name>A0AAV7MPF7_PLEWA</name>
<proteinExistence type="predicted"/>